<comment type="caution">
    <text evidence="4">The sequence shown here is derived from an EMBL/GenBank/DDBJ whole genome shotgun (WGS) entry which is preliminary data.</text>
</comment>
<dbReference type="AlphaFoldDB" id="A0A6A4VCQ4"/>
<feature type="compositionally biased region" description="Low complexity" evidence="2">
    <location>
        <begin position="310"/>
        <end position="322"/>
    </location>
</feature>
<dbReference type="Proteomes" id="UP000440578">
    <property type="component" value="Unassembled WGS sequence"/>
</dbReference>
<dbReference type="OrthoDB" id="5957665at2759"/>
<dbReference type="Pfam" id="PF15903">
    <property type="entry name" value="PL48"/>
    <property type="match status" value="1"/>
</dbReference>
<dbReference type="PANTHER" id="PTHR15829:SF13">
    <property type="entry name" value="FAM65 N-TERMINAL DOMAIN-CONTAINING PROTEIN"/>
    <property type="match status" value="1"/>
</dbReference>
<organism evidence="4 5">
    <name type="scientific">Amphibalanus amphitrite</name>
    <name type="common">Striped barnacle</name>
    <name type="synonym">Balanus amphitrite</name>
    <dbReference type="NCBI Taxonomy" id="1232801"/>
    <lineage>
        <taxon>Eukaryota</taxon>
        <taxon>Metazoa</taxon>
        <taxon>Ecdysozoa</taxon>
        <taxon>Arthropoda</taxon>
        <taxon>Crustacea</taxon>
        <taxon>Multicrustacea</taxon>
        <taxon>Cirripedia</taxon>
        <taxon>Thoracica</taxon>
        <taxon>Thoracicalcarea</taxon>
        <taxon>Balanomorpha</taxon>
        <taxon>Balanoidea</taxon>
        <taxon>Balanidae</taxon>
        <taxon>Amphibalaninae</taxon>
        <taxon>Amphibalanus</taxon>
    </lineage>
</organism>
<feature type="domain" description="FAM65 N-terminal" evidence="3">
    <location>
        <begin position="92"/>
        <end position="270"/>
    </location>
</feature>
<evidence type="ECO:0000313" key="4">
    <source>
        <dbReference type="EMBL" id="KAF0291413.1"/>
    </source>
</evidence>
<accession>A0A6A4VCQ4</accession>
<dbReference type="InterPro" id="IPR031780">
    <property type="entry name" value="FAM65_N"/>
</dbReference>
<dbReference type="InterPro" id="IPR016024">
    <property type="entry name" value="ARM-type_fold"/>
</dbReference>
<feature type="compositionally biased region" description="Basic and acidic residues" evidence="2">
    <location>
        <begin position="373"/>
        <end position="390"/>
    </location>
</feature>
<protein>
    <submittedName>
        <fullName evidence="4">Rho family-interacting cell polarization regulator 1</fullName>
    </submittedName>
</protein>
<dbReference type="InterPro" id="IPR026136">
    <property type="entry name" value="RIPOR3"/>
</dbReference>
<proteinExistence type="inferred from homology"/>
<feature type="region of interest" description="Disordered" evidence="2">
    <location>
        <begin position="521"/>
        <end position="542"/>
    </location>
</feature>
<sequence>MASSPPPSSGGAGTDPASCAVSRSRSFCSAAAPGRRVVSATLSSDGSFESDVSRYSWQGSDVLGQSVRSPRESRRWIGLPGDCRVPKQPSYRRALAMTDALMTSHRGLSQARSGFKECTDEMCLMEAQLESKMGTLLFELKGIQGFARLCAGDVYEICVRLGSQEWRCRGTIGKDQQQRWNRPRRILRPTLADQLVIKASEVKTLGKHVLGTKVCEIGELLSAHTQQMVIYLNTTGSLKLTLIVTWSAIETFPEDTLSRQVSASSPGLRRRTTINSPRLGLEARAANMKLSSGGSSDSALVSGGSGSGLGSPDSVSVTSSDSQVNLADSTPDILRRTPGQTSSQQWQRDSCSSAGSADGSAEPDDDSGTAYTLEKRPEMKRDWYATAERKNRARKQQQQQQQAATEQPSDPAPLPVGSAQLWRGSGRLRAVCAAVAARLSASDRSPAEARLGAVAARLAARPSGLGRRWSHDSDVSVESALDKFSFLQGEQEEGECKPDLLEPGMTARTSDSGISSIVHQLSEEPEREAASGDGTADSSLGLSETGSLTDLARSALDLCTELHLTYCLRLLEGVSSSGPLRLRSASSLRRLERQVNLLELMMTGPPLEEILNDTQILTLWQDLCEGAPLYHVTAGTACERLSALLQPRLEYRDVSMASKVSRLVVCRCLDLPEFALDQQLTVFALRDFTDGTTLDRVVEDLSEEVQLTDTLQSHSAESISRRLSQLVYMPPPAACLRVVCQLLSSAGPRVTETVCGWLREVSRTDCITGQLIPSLLELLESDEPGEREGSVRALLLLAGPARLLEPLQYLVSADPDGRVRAAAELGLTEMGADGRAALQQARLARAGRSEEAAP</sequence>
<evidence type="ECO:0000256" key="1">
    <source>
        <dbReference type="ARBA" id="ARBA00005744"/>
    </source>
</evidence>
<feature type="compositionally biased region" description="Low complexity" evidence="2">
    <location>
        <begin position="290"/>
        <end position="302"/>
    </location>
</feature>
<feature type="region of interest" description="Disordered" evidence="2">
    <location>
        <begin position="290"/>
        <end position="419"/>
    </location>
</feature>
<comment type="similarity">
    <text evidence="1">Belongs to the RIPOR family.</text>
</comment>
<evidence type="ECO:0000259" key="3">
    <source>
        <dbReference type="Pfam" id="PF15903"/>
    </source>
</evidence>
<reference evidence="4 5" key="1">
    <citation type="submission" date="2019-07" db="EMBL/GenBank/DDBJ databases">
        <title>Draft genome assembly of a fouling barnacle, Amphibalanus amphitrite (Darwin, 1854): The first reference genome for Thecostraca.</title>
        <authorList>
            <person name="Kim W."/>
        </authorList>
    </citation>
    <scope>NUCLEOTIDE SEQUENCE [LARGE SCALE GENOMIC DNA]</scope>
    <source>
        <strain evidence="4">SNU_AA5</strain>
        <tissue evidence="4">Soma without cirri and trophi</tissue>
    </source>
</reference>
<evidence type="ECO:0000313" key="5">
    <source>
        <dbReference type="Proteomes" id="UP000440578"/>
    </source>
</evidence>
<name>A0A6A4VCQ4_AMPAM</name>
<gene>
    <name evidence="4" type="primary">RIPOR1</name>
    <name evidence="4" type="ORF">FJT64_010481</name>
</gene>
<dbReference type="Gene3D" id="1.25.10.10">
    <property type="entry name" value="Leucine-rich Repeat Variant"/>
    <property type="match status" value="1"/>
</dbReference>
<keyword evidence="5" id="KW-1185">Reference proteome</keyword>
<feature type="compositionally biased region" description="Polar residues" evidence="2">
    <location>
        <begin position="338"/>
        <end position="348"/>
    </location>
</feature>
<evidence type="ECO:0000256" key="2">
    <source>
        <dbReference type="SAM" id="MobiDB-lite"/>
    </source>
</evidence>
<feature type="compositionally biased region" description="Basic and acidic residues" evidence="2">
    <location>
        <begin position="521"/>
        <end position="530"/>
    </location>
</feature>
<dbReference type="PANTHER" id="PTHR15829">
    <property type="entry name" value="PROTEIN KINASE PKN/PRK1, EFFECTOR"/>
    <property type="match status" value="1"/>
</dbReference>
<dbReference type="EMBL" id="VIIS01001883">
    <property type="protein sequence ID" value="KAF0291413.1"/>
    <property type="molecule type" value="Genomic_DNA"/>
</dbReference>
<dbReference type="InterPro" id="IPR011989">
    <property type="entry name" value="ARM-like"/>
</dbReference>
<dbReference type="SUPFAM" id="SSF48371">
    <property type="entry name" value="ARM repeat"/>
    <property type="match status" value="1"/>
</dbReference>
<feature type="compositionally biased region" description="Low complexity" evidence="2">
    <location>
        <begin position="349"/>
        <end position="360"/>
    </location>
</feature>